<feature type="domain" description="Peptidoglycan binding-like" evidence="3">
    <location>
        <begin position="30"/>
        <end position="86"/>
    </location>
</feature>
<gene>
    <name evidence="5" type="primary">yocH_1</name>
    <name evidence="5" type="ORF">VRLFYP33_00555</name>
</gene>
<dbReference type="Gene3D" id="2.40.40.10">
    <property type="entry name" value="RlpA-like domain"/>
    <property type="match status" value="1"/>
</dbReference>
<feature type="signal peptide" evidence="2">
    <location>
        <begin position="1"/>
        <end position="23"/>
    </location>
</feature>
<organism evidence="5">
    <name type="scientific">Veillonella ratti</name>
    <dbReference type="NCBI Taxonomy" id="103892"/>
    <lineage>
        <taxon>Bacteria</taxon>
        <taxon>Bacillati</taxon>
        <taxon>Bacillota</taxon>
        <taxon>Negativicutes</taxon>
        <taxon>Veillonellales</taxon>
        <taxon>Veillonellaceae</taxon>
        <taxon>Veillonella</taxon>
    </lineage>
</organism>
<feature type="domain" description="Peptidoglycan binding-like" evidence="3">
    <location>
        <begin position="115"/>
        <end position="170"/>
    </location>
</feature>
<dbReference type="InterPro" id="IPR051933">
    <property type="entry name" value="Resuscitation_pf_RpfB"/>
</dbReference>
<dbReference type="SUPFAM" id="SSF50685">
    <property type="entry name" value="Barwin-like endoglucanases"/>
    <property type="match status" value="1"/>
</dbReference>
<dbReference type="InterPro" id="IPR036366">
    <property type="entry name" value="PGBDSf"/>
</dbReference>
<dbReference type="PANTHER" id="PTHR39160:SF4">
    <property type="entry name" value="RESUSCITATION-PROMOTING FACTOR RPFB"/>
    <property type="match status" value="1"/>
</dbReference>
<dbReference type="InterPro" id="IPR036908">
    <property type="entry name" value="RlpA-like_sf"/>
</dbReference>
<dbReference type="InterPro" id="IPR010611">
    <property type="entry name" value="3D_dom"/>
</dbReference>
<dbReference type="Pfam" id="PF06725">
    <property type="entry name" value="3D"/>
    <property type="match status" value="1"/>
</dbReference>
<reference evidence="5" key="1">
    <citation type="submission" date="2019-11" db="EMBL/GenBank/DDBJ databases">
        <authorList>
            <person name="Feng L."/>
        </authorList>
    </citation>
    <scope>NUCLEOTIDE SEQUENCE</scope>
    <source>
        <strain evidence="5">VrattiLFYP33</strain>
    </source>
</reference>
<evidence type="ECO:0000313" key="5">
    <source>
        <dbReference type="EMBL" id="VYT82998.1"/>
    </source>
</evidence>
<accession>A0A6N2ZYI8</accession>
<keyword evidence="1 2" id="KW-0732">Signal</keyword>
<dbReference type="SUPFAM" id="SSF47090">
    <property type="entry name" value="PGBD-like"/>
    <property type="match status" value="2"/>
</dbReference>
<proteinExistence type="predicted"/>
<dbReference type="GO" id="GO:0019867">
    <property type="term" value="C:outer membrane"/>
    <property type="evidence" value="ECO:0007669"/>
    <property type="project" value="InterPro"/>
</dbReference>
<dbReference type="RefSeq" id="WP_021840348.1">
    <property type="nucleotide sequence ID" value="NZ_CACRUX010000018.1"/>
</dbReference>
<dbReference type="GO" id="GO:0004553">
    <property type="term" value="F:hydrolase activity, hydrolyzing O-glycosyl compounds"/>
    <property type="evidence" value="ECO:0007669"/>
    <property type="project" value="InterPro"/>
</dbReference>
<evidence type="ECO:0000259" key="4">
    <source>
        <dbReference type="Pfam" id="PF06725"/>
    </source>
</evidence>
<name>A0A6N2ZYI8_9FIRM</name>
<feature type="chain" id="PRO_5026791829" evidence="2">
    <location>
        <begin position="24"/>
        <end position="272"/>
    </location>
</feature>
<dbReference type="GO" id="GO:0009254">
    <property type="term" value="P:peptidoglycan turnover"/>
    <property type="evidence" value="ECO:0007669"/>
    <property type="project" value="InterPro"/>
</dbReference>
<dbReference type="EMBL" id="CACRUX010000018">
    <property type="protein sequence ID" value="VYT82998.1"/>
    <property type="molecule type" value="Genomic_DNA"/>
</dbReference>
<evidence type="ECO:0000259" key="3">
    <source>
        <dbReference type="Pfam" id="PF01471"/>
    </source>
</evidence>
<dbReference type="PANTHER" id="PTHR39160">
    <property type="entry name" value="CELL WALL-BINDING PROTEIN YOCH"/>
    <property type="match status" value="1"/>
</dbReference>
<evidence type="ECO:0000256" key="1">
    <source>
        <dbReference type="ARBA" id="ARBA00022729"/>
    </source>
</evidence>
<evidence type="ECO:0000256" key="2">
    <source>
        <dbReference type="SAM" id="SignalP"/>
    </source>
</evidence>
<dbReference type="InterPro" id="IPR002477">
    <property type="entry name" value="Peptidoglycan-bd-like"/>
</dbReference>
<dbReference type="CDD" id="cd22786">
    <property type="entry name" value="DPBB_YuiC-like"/>
    <property type="match status" value="1"/>
</dbReference>
<protein>
    <submittedName>
        <fullName evidence="5">Cell wall-binding protein YocH</fullName>
    </submittedName>
</protein>
<dbReference type="PROSITE" id="PS51257">
    <property type="entry name" value="PROKAR_LIPOPROTEIN"/>
    <property type="match status" value="1"/>
</dbReference>
<sequence>MRKLRIVTVLLTFLMACTSVVLADVGRGDRGSEVQFVQRLMITQGYLVDTADGVFGNNTEYAVRMFQKQNGLSATGKVDSDTLAAMKENNKKFAAAQQSRNVRNSVEVSRFGDRGRSVSDLQARLAHSGFSPGSIDGIFGNGTANALKRFQKANGLTVTGEVDSKTMELLAKERGIPTEYKKTMTMNATAYSAYDPGNSSYTARGNLLKRGYVSVDPDVIPLGTAVYVEGYGYAVADDTGGGIIGNRIDLAMDSHGEAIDFGRQTVKVYILE</sequence>
<feature type="domain" description="3D" evidence="4">
    <location>
        <begin position="213"/>
        <end position="272"/>
    </location>
</feature>
<dbReference type="AlphaFoldDB" id="A0A6N2ZYI8"/>
<dbReference type="Gene3D" id="1.10.101.10">
    <property type="entry name" value="PGBD-like superfamily/PGBD"/>
    <property type="match status" value="2"/>
</dbReference>
<dbReference type="Pfam" id="PF01471">
    <property type="entry name" value="PG_binding_1"/>
    <property type="match status" value="2"/>
</dbReference>
<dbReference type="InterPro" id="IPR036365">
    <property type="entry name" value="PGBD-like_sf"/>
</dbReference>